<dbReference type="EMBL" id="UGQT01000001">
    <property type="protein sequence ID" value="STZ61797.1"/>
    <property type="molecule type" value="Genomic_DNA"/>
</dbReference>
<dbReference type="Gene3D" id="3.20.80.10">
    <property type="entry name" value="Regulatory factor, effector binding domain"/>
    <property type="match status" value="1"/>
</dbReference>
<protein>
    <submittedName>
        <fullName evidence="1">SOUL heme-binding protein</fullName>
    </submittedName>
</protein>
<dbReference type="PANTHER" id="PTHR11220:SF58">
    <property type="entry name" value="SOUL HEME-BINDING FAMILY PROTEIN"/>
    <property type="match status" value="1"/>
</dbReference>
<dbReference type="InterPro" id="IPR011256">
    <property type="entry name" value="Reg_factor_effector_dom_sf"/>
</dbReference>
<gene>
    <name evidence="1" type="ORF">NCTC10821_05356</name>
</gene>
<evidence type="ECO:0000313" key="1">
    <source>
        <dbReference type="EMBL" id="STZ61797.1"/>
    </source>
</evidence>
<keyword evidence="2" id="KW-1185">Reference proteome</keyword>
<dbReference type="SUPFAM" id="SSF55136">
    <property type="entry name" value="Probable bacterial effector-binding domain"/>
    <property type="match status" value="1"/>
</dbReference>
<dbReference type="Proteomes" id="UP000254978">
    <property type="component" value="Unassembled WGS sequence"/>
</dbReference>
<proteinExistence type="predicted"/>
<organism evidence="1 2">
    <name type="scientific">Mycolicibacterium tokaiense</name>
    <dbReference type="NCBI Taxonomy" id="39695"/>
    <lineage>
        <taxon>Bacteria</taxon>
        <taxon>Bacillati</taxon>
        <taxon>Actinomycetota</taxon>
        <taxon>Actinomycetes</taxon>
        <taxon>Mycobacteriales</taxon>
        <taxon>Mycobacteriaceae</taxon>
        <taxon>Mycolicibacterium</taxon>
    </lineage>
</organism>
<dbReference type="AlphaFoldDB" id="A0A378TNP8"/>
<name>A0A378TNP8_9MYCO</name>
<dbReference type="Pfam" id="PF04832">
    <property type="entry name" value="SOUL"/>
    <property type="match status" value="1"/>
</dbReference>
<accession>A0A378TNP8</accession>
<reference evidence="1 2" key="1">
    <citation type="submission" date="2018-06" db="EMBL/GenBank/DDBJ databases">
        <authorList>
            <consortium name="Pathogen Informatics"/>
            <person name="Doyle S."/>
        </authorList>
    </citation>
    <scope>NUCLEOTIDE SEQUENCE [LARGE SCALE GENOMIC DNA]</scope>
    <source>
        <strain evidence="1 2">NCTC10821</strain>
    </source>
</reference>
<dbReference type="RefSeq" id="WP_115280646.1">
    <property type="nucleotide sequence ID" value="NZ_AP022600.1"/>
</dbReference>
<sequence length="208" mass="22323">MLSKILQVVEGLPSIVGVRIGTEEPFFVEEATVGPVQIRRYGPRIAAQTAVDGDGQDARSEGFRRLAGYIFGGNHRSTEIAMTAPVAQQSQSIAMTAPVAQSRTADGASVIRFFMPSKYSLDTLPEPDDGLVTLVEVPGETMAVLRFSGDRSERAVATKTAELLDLLRDSSFAPAGDPVAWFYDPPWTLPPLRRNEVAVPVAAAAPQP</sequence>
<dbReference type="InterPro" id="IPR006917">
    <property type="entry name" value="SOUL_heme-bd"/>
</dbReference>
<evidence type="ECO:0000313" key="2">
    <source>
        <dbReference type="Proteomes" id="UP000254978"/>
    </source>
</evidence>
<dbReference type="PANTHER" id="PTHR11220">
    <property type="entry name" value="HEME-BINDING PROTEIN-RELATED"/>
    <property type="match status" value="1"/>
</dbReference>
<dbReference type="OrthoDB" id="2156220at2"/>